<feature type="non-terminal residue" evidence="2">
    <location>
        <position position="1"/>
    </location>
</feature>
<feature type="region of interest" description="Disordered" evidence="1">
    <location>
        <begin position="142"/>
        <end position="200"/>
    </location>
</feature>
<gene>
    <name evidence="2" type="ORF">CUNI_LOCUS1055</name>
</gene>
<sequence length="329" mass="37826">AQYRCQFFDRRKTKKKLPEKSKFRDCRSILFINIKKFFKNTVDRHMPTYQTVVRLHYAHDHPLDTADVLRKRQLNEDIRYRFLEMFRQGMKPKDALDKHKRELLQNLGPEKYRQVVCDGYYVPNVPKAYRLYYQIHGKGVSAKTTTKRSSRHNPNPDWIAFQNFPDGTSADSDEDVDAAEDGEDVDDSGDEGTVDNSGEDERMQRHLEVGMSCEGAPDHQDDHIILTSKMCARDMALTHNLSTTQNNIIGSKPATTSEATHNMIPHDHQQLKLDNIHITYSTIPPLNTLCADARGHNLQLRLCQDPQFVIYSLARRCSASHRQLGGALT</sequence>
<evidence type="ECO:0000313" key="3">
    <source>
        <dbReference type="Proteomes" id="UP000678393"/>
    </source>
</evidence>
<reference evidence="2" key="1">
    <citation type="submission" date="2021-04" db="EMBL/GenBank/DDBJ databases">
        <authorList>
            <consortium name="Molecular Ecology Group"/>
        </authorList>
    </citation>
    <scope>NUCLEOTIDE SEQUENCE</scope>
</reference>
<protein>
    <submittedName>
        <fullName evidence="2">Uncharacterized protein</fullName>
    </submittedName>
</protein>
<dbReference type="EMBL" id="CAJHNH020000124">
    <property type="protein sequence ID" value="CAG5115497.1"/>
    <property type="molecule type" value="Genomic_DNA"/>
</dbReference>
<keyword evidence="3" id="KW-1185">Reference proteome</keyword>
<dbReference type="Proteomes" id="UP000678393">
    <property type="component" value="Unassembled WGS sequence"/>
</dbReference>
<proteinExistence type="predicted"/>
<organism evidence="2 3">
    <name type="scientific">Candidula unifasciata</name>
    <dbReference type="NCBI Taxonomy" id="100452"/>
    <lineage>
        <taxon>Eukaryota</taxon>
        <taxon>Metazoa</taxon>
        <taxon>Spiralia</taxon>
        <taxon>Lophotrochozoa</taxon>
        <taxon>Mollusca</taxon>
        <taxon>Gastropoda</taxon>
        <taxon>Heterobranchia</taxon>
        <taxon>Euthyneura</taxon>
        <taxon>Panpulmonata</taxon>
        <taxon>Eupulmonata</taxon>
        <taxon>Stylommatophora</taxon>
        <taxon>Helicina</taxon>
        <taxon>Helicoidea</taxon>
        <taxon>Geomitridae</taxon>
        <taxon>Candidula</taxon>
    </lineage>
</organism>
<name>A0A8S3YEI5_9EUPU</name>
<evidence type="ECO:0000256" key="1">
    <source>
        <dbReference type="SAM" id="MobiDB-lite"/>
    </source>
</evidence>
<dbReference type="AlphaFoldDB" id="A0A8S3YEI5"/>
<dbReference type="PANTHER" id="PTHR35385">
    <property type="entry name" value="PROTEIN B, PUTATIVE-RELATED-RELATED"/>
    <property type="match status" value="1"/>
</dbReference>
<dbReference type="PANTHER" id="PTHR35385:SF2">
    <property type="entry name" value="PROTEIN B, PUTATIVE-RELATED"/>
    <property type="match status" value="1"/>
</dbReference>
<accession>A0A8S3YEI5</accession>
<feature type="compositionally biased region" description="Acidic residues" evidence="1">
    <location>
        <begin position="171"/>
        <end position="193"/>
    </location>
</feature>
<dbReference type="OrthoDB" id="6062825at2759"/>
<comment type="caution">
    <text evidence="2">The sequence shown here is derived from an EMBL/GenBank/DDBJ whole genome shotgun (WGS) entry which is preliminary data.</text>
</comment>
<evidence type="ECO:0000313" key="2">
    <source>
        <dbReference type="EMBL" id="CAG5115497.1"/>
    </source>
</evidence>